<dbReference type="InterPro" id="IPR009057">
    <property type="entry name" value="Homeodomain-like_sf"/>
</dbReference>
<keyword evidence="3" id="KW-0804">Transcription</keyword>
<dbReference type="Pfam" id="PF21227">
    <property type="entry name" value="Myb_DNA-binding_7"/>
    <property type="match status" value="1"/>
</dbReference>
<feature type="compositionally biased region" description="Acidic residues" evidence="6">
    <location>
        <begin position="140"/>
        <end position="161"/>
    </location>
</feature>
<feature type="region of interest" description="Disordered" evidence="6">
    <location>
        <begin position="848"/>
        <end position="906"/>
    </location>
</feature>
<dbReference type="SUPFAM" id="SSF46689">
    <property type="entry name" value="Homeodomain-like"/>
    <property type="match status" value="1"/>
</dbReference>
<dbReference type="PANTHER" id="PTHR16088:SF3">
    <property type="entry name" value="GON-4-LIKE PROTEIN"/>
    <property type="match status" value="1"/>
</dbReference>
<dbReference type="PROSITE" id="PS51477">
    <property type="entry name" value="PAH"/>
    <property type="match status" value="1"/>
</dbReference>
<feature type="compositionally biased region" description="Basic and acidic residues" evidence="6">
    <location>
        <begin position="1265"/>
        <end position="1289"/>
    </location>
</feature>
<proteinExistence type="predicted"/>
<dbReference type="GO" id="GO:0005634">
    <property type="term" value="C:nucleus"/>
    <property type="evidence" value="ECO:0007669"/>
    <property type="project" value="UniProtKB-SubCell"/>
</dbReference>
<feature type="region of interest" description="Disordered" evidence="6">
    <location>
        <begin position="785"/>
        <end position="824"/>
    </location>
</feature>
<feature type="compositionally biased region" description="Acidic residues" evidence="6">
    <location>
        <begin position="1371"/>
        <end position="1380"/>
    </location>
</feature>
<feature type="region of interest" description="Disordered" evidence="6">
    <location>
        <begin position="136"/>
        <end position="185"/>
    </location>
</feature>
<dbReference type="GO" id="GO:0006355">
    <property type="term" value="P:regulation of DNA-templated transcription"/>
    <property type="evidence" value="ECO:0007669"/>
    <property type="project" value="InterPro"/>
</dbReference>
<dbReference type="Proteomes" id="UP001154078">
    <property type="component" value="Chromosome 2"/>
</dbReference>
<gene>
    <name evidence="8" type="ORF">MELIAE_LOCUS4306</name>
</gene>
<organism evidence="8 9">
    <name type="scientific">Brassicogethes aeneus</name>
    <name type="common">Rape pollen beetle</name>
    <name type="synonym">Meligethes aeneus</name>
    <dbReference type="NCBI Taxonomy" id="1431903"/>
    <lineage>
        <taxon>Eukaryota</taxon>
        <taxon>Metazoa</taxon>
        <taxon>Ecdysozoa</taxon>
        <taxon>Arthropoda</taxon>
        <taxon>Hexapoda</taxon>
        <taxon>Insecta</taxon>
        <taxon>Pterygota</taxon>
        <taxon>Neoptera</taxon>
        <taxon>Endopterygota</taxon>
        <taxon>Coleoptera</taxon>
        <taxon>Polyphaga</taxon>
        <taxon>Cucujiformia</taxon>
        <taxon>Nitidulidae</taxon>
        <taxon>Meligethinae</taxon>
        <taxon>Brassicogethes</taxon>
    </lineage>
</organism>
<evidence type="ECO:0000256" key="2">
    <source>
        <dbReference type="ARBA" id="ARBA00023015"/>
    </source>
</evidence>
<feature type="compositionally biased region" description="Basic residues" evidence="6">
    <location>
        <begin position="1293"/>
        <end position="1305"/>
    </location>
</feature>
<evidence type="ECO:0000256" key="4">
    <source>
        <dbReference type="ARBA" id="ARBA00023242"/>
    </source>
</evidence>
<dbReference type="InterPro" id="IPR052435">
    <property type="entry name" value="YY1-Transcr_Regul"/>
</dbReference>
<keyword evidence="4 5" id="KW-0539">Nucleus</keyword>
<feature type="compositionally biased region" description="Polar residues" evidence="6">
    <location>
        <begin position="855"/>
        <end position="874"/>
    </location>
</feature>
<accession>A0A9P0AZI3</accession>
<feature type="compositionally biased region" description="Basic and acidic residues" evidence="6">
    <location>
        <begin position="1306"/>
        <end position="1324"/>
    </location>
</feature>
<dbReference type="Gene3D" id="1.10.10.60">
    <property type="entry name" value="Homeodomain-like"/>
    <property type="match status" value="1"/>
</dbReference>
<sequence length="1464" mass="166327">MDSLEIMQESDEDNSDDALKIVIESPTKRKKFVPNEVDKQIINEVEDNIEESLGEKAAKTKLSANTVKHILKHVVTNEHVLALVRQAEHPEENDENVTVYEPKLTRAKTKELLSNVPNGLLVEPKSNSKSETHVLFSGDLQEEDSSGDEYVPGEEESEDDRDSSIVSDSDPLSVPPQTPPTPLSYDIINQTNYTEDGVFKIPPNQNLTKAEEEVNIALRTRSKLCLSSTPLEIIEEQFIPPDITTDMYDMDCDDEDWTDFLKKFTRPLDEVTKLADDEDHDPEYNILADEHIDQVDKEELRVDKAVKVSRKELNDLMAELFEFANVQFENEVANENARKNEASLSIVTTEPEQQITKHVSDQSVMENTQTSVNAADSTFKEVEEVEDGTDIMIRKNQIPLLEQQLRQHVQMLTQNFLLTYQHPEYHAESQQCKEYLMNLKFLSTGRKASIFYITNLQSAIELISNWEILYSSNSTEVQNTRRHIENDIAESLKRKNAGNYNYIYTLPPLIMDTIGKSNVFLYTSLLPKTPFKTSAFYANKNSQFLESEDSLISLGLEQFCALADDSRELRSKNGDISLKNVCQLIQEYMIPTKGYLKIYDHILAYKDTRCANNPIKYYFQTKRAPPLLHYVYPLGQLKVKPPCERIPDELPYQLKNHLFPTPLIFNNSHGNITITPVLNYLTPDNSFNAHRTLLPKSFSADFASNNKNNVGKPIITSTPLRVNSRHINKRRIKSNNSRVAVKSRVLTPLDNLIRILKKPARSRKLFDLFEKPVFESNKTLTPIKSIDHNNSTMLPSMPNLSTPIKNPPQDNNITSTENNVTSSENIDLTRRNILKDLAEELVIDSSGSRSVSSSNIAEQSTESSGNSTLEQNSYLKKEKSINISASSSSNNDKEVPSTSNEKDNLDDINALMIASSTVKPNKKEPSGAEKKRAKIRREFLANIAICSPEDPELDTQKSEMFAMAYYDKLRESLELEHYHQIMQILNDHETGDAVDLYKKVEKLLRPKYSDLADEFLLFLRDREAAAVGQLIPWIQMNTRSKFLKKLELFFKDQPAQLRKIFKCLTELSESVDVSMEKVKTTLIPMLKGNTVLVDLFLQNFMSEAPPKSLMEGVYENLDINKEMLRPDDEELCENIVIPDVEDVYGGSACICSCHKIEDPEFKSRHRHCIPCGTKFIQGKVYIQSGRGLRPATVSFLTNTNKDHNMRLNGKSSGLHPRRKRSDTSPSKQVTVSPSKDNGDEESEEDVDGKKKVKAKTPRKRKKQPDKKQIKEPQKSSRNSKNCDNDKAETSGRTAHKTIRKRIPKKVAKEIKTETDTKVERKSTEDELDTKPGSSEGQCKRLAEEPLEWDCGASMESVEAKPSSPGTQTAESESEFCEESSQDNCESDSNSSVSSCNAHSQSDSNTGEDTSWRRDEDKIILETFQKENDKEHAFLLIAKQLQNRTVSQIRSRFQTLMTLLMEQLK</sequence>
<feature type="region of interest" description="Disordered" evidence="6">
    <location>
        <begin position="1197"/>
        <end position="1414"/>
    </location>
</feature>
<protein>
    <recommendedName>
        <fullName evidence="7">Myb-like domain-containing protein</fullName>
    </recommendedName>
</protein>
<evidence type="ECO:0000256" key="5">
    <source>
        <dbReference type="PROSITE-ProRule" id="PRU00810"/>
    </source>
</evidence>
<name>A0A9P0AZI3_BRAAE</name>
<dbReference type="InterPro" id="IPR003822">
    <property type="entry name" value="PAH"/>
</dbReference>
<feature type="compositionally biased region" description="Basic residues" evidence="6">
    <location>
        <begin position="1250"/>
        <end position="1264"/>
    </location>
</feature>
<feature type="compositionally biased region" description="Pro residues" evidence="6">
    <location>
        <begin position="173"/>
        <end position="182"/>
    </location>
</feature>
<reference evidence="8" key="1">
    <citation type="submission" date="2021-12" db="EMBL/GenBank/DDBJ databases">
        <authorList>
            <person name="King R."/>
        </authorList>
    </citation>
    <scope>NUCLEOTIDE SEQUENCE</scope>
</reference>
<evidence type="ECO:0000259" key="7">
    <source>
        <dbReference type="PROSITE" id="PS50090"/>
    </source>
</evidence>
<feature type="compositionally biased region" description="Low complexity" evidence="6">
    <location>
        <begin position="1386"/>
        <end position="1401"/>
    </location>
</feature>
<evidence type="ECO:0000256" key="3">
    <source>
        <dbReference type="ARBA" id="ARBA00023163"/>
    </source>
</evidence>
<feature type="domain" description="Myb-like" evidence="7">
    <location>
        <begin position="1410"/>
        <end position="1456"/>
    </location>
</feature>
<keyword evidence="2" id="KW-0805">Transcription regulation</keyword>
<keyword evidence="9" id="KW-1185">Reference proteome</keyword>
<dbReference type="PANTHER" id="PTHR16088">
    <property type="entry name" value="YY1 ASSOCIATED PROTEIN-RELATED"/>
    <property type="match status" value="1"/>
</dbReference>
<dbReference type="InterPro" id="IPR001005">
    <property type="entry name" value="SANT/Myb"/>
</dbReference>
<evidence type="ECO:0000256" key="1">
    <source>
        <dbReference type="ARBA" id="ARBA00004123"/>
    </source>
</evidence>
<evidence type="ECO:0000256" key="6">
    <source>
        <dbReference type="SAM" id="MobiDB-lite"/>
    </source>
</evidence>
<feature type="compositionally biased region" description="Polar residues" evidence="6">
    <location>
        <begin position="1223"/>
        <end position="1235"/>
    </location>
</feature>
<dbReference type="PROSITE" id="PS50090">
    <property type="entry name" value="MYB_LIKE"/>
    <property type="match status" value="1"/>
</dbReference>
<dbReference type="EMBL" id="OV121133">
    <property type="protein sequence ID" value="CAH0551760.1"/>
    <property type="molecule type" value="Genomic_DNA"/>
</dbReference>
<dbReference type="GO" id="GO:0003712">
    <property type="term" value="F:transcription coregulator activity"/>
    <property type="evidence" value="ECO:0007669"/>
    <property type="project" value="TreeGrafter"/>
</dbReference>
<evidence type="ECO:0000313" key="9">
    <source>
        <dbReference type="Proteomes" id="UP001154078"/>
    </source>
</evidence>
<feature type="compositionally biased region" description="Basic and acidic residues" evidence="6">
    <location>
        <begin position="891"/>
        <end position="905"/>
    </location>
</feature>
<comment type="subcellular location">
    <subcellularLocation>
        <location evidence="1 5">Nucleus</location>
    </subcellularLocation>
</comment>
<evidence type="ECO:0000313" key="8">
    <source>
        <dbReference type="EMBL" id="CAH0551760.1"/>
    </source>
</evidence>
<feature type="compositionally biased region" description="Low complexity" evidence="6">
    <location>
        <begin position="881"/>
        <end position="890"/>
    </location>
</feature>
<dbReference type="OrthoDB" id="6257037at2759"/>